<reference evidence="1" key="1">
    <citation type="submission" date="2022-05" db="EMBL/GenBank/DDBJ databases">
        <title>Sphingomonas sp. strain RMG20 Genome sequencing and assembly.</title>
        <authorList>
            <person name="Kim I."/>
        </authorList>
    </citation>
    <scope>NUCLEOTIDE SEQUENCE</scope>
    <source>
        <strain evidence="1">RMG20</strain>
    </source>
</reference>
<dbReference type="RefSeq" id="WP_250749602.1">
    <property type="nucleotide sequence ID" value="NZ_CP098401.1"/>
</dbReference>
<organism evidence="1 2">
    <name type="scientific">Sphingomonas donggukensis</name>
    <dbReference type="NCBI Taxonomy" id="2949093"/>
    <lineage>
        <taxon>Bacteria</taxon>
        <taxon>Pseudomonadati</taxon>
        <taxon>Pseudomonadota</taxon>
        <taxon>Alphaproteobacteria</taxon>
        <taxon>Sphingomonadales</taxon>
        <taxon>Sphingomonadaceae</taxon>
        <taxon>Sphingomonas</taxon>
    </lineage>
</organism>
<protein>
    <submittedName>
        <fullName evidence="1">Uncharacterized protein</fullName>
    </submittedName>
</protein>
<gene>
    <name evidence="1" type="ORF">M9980_09085</name>
</gene>
<keyword evidence="2" id="KW-1185">Reference proteome</keyword>
<evidence type="ECO:0000313" key="2">
    <source>
        <dbReference type="Proteomes" id="UP001055580"/>
    </source>
</evidence>
<dbReference type="EMBL" id="CP098401">
    <property type="protein sequence ID" value="URW74728.1"/>
    <property type="molecule type" value="Genomic_DNA"/>
</dbReference>
<name>A0ABY4TWP4_9SPHN</name>
<evidence type="ECO:0000313" key="1">
    <source>
        <dbReference type="EMBL" id="URW74728.1"/>
    </source>
</evidence>
<sequence>MAKADRLERLDTRRVELEAEYRETLIAALRIVAVGKWGLFGHNQDRAARASFAPTLAALDETAIDIDTIRARFGMEPFALHPQFLAARGPVERNAPGEPKQALAWLDMLGADAAGEPAS</sequence>
<proteinExistence type="predicted"/>
<dbReference type="Proteomes" id="UP001055580">
    <property type="component" value="Chromosome"/>
</dbReference>
<accession>A0ABY4TWP4</accession>